<organism evidence="1">
    <name type="scientific">termite gut metagenome</name>
    <dbReference type="NCBI Taxonomy" id="433724"/>
    <lineage>
        <taxon>unclassified sequences</taxon>
        <taxon>metagenomes</taxon>
        <taxon>organismal metagenomes</taxon>
    </lineage>
</organism>
<comment type="caution">
    <text evidence="1">The sequence shown here is derived from an EMBL/GenBank/DDBJ whole genome shotgun (WGS) entry which is preliminary data.</text>
</comment>
<dbReference type="AlphaFoldDB" id="A0A5J4R1X9"/>
<reference evidence="1" key="1">
    <citation type="submission" date="2019-03" db="EMBL/GenBank/DDBJ databases">
        <title>Single cell metagenomics reveals metabolic interactions within the superorganism composed of flagellate Streblomastix strix and complex community of Bacteroidetes bacteria on its surface.</title>
        <authorList>
            <person name="Treitli S.C."/>
            <person name="Kolisko M."/>
            <person name="Husnik F."/>
            <person name="Keeling P."/>
            <person name="Hampl V."/>
        </authorList>
    </citation>
    <scope>NUCLEOTIDE SEQUENCE</scope>
    <source>
        <strain evidence="1">STM</strain>
    </source>
</reference>
<protein>
    <submittedName>
        <fullName evidence="1">Uncharacterized protein</fullName>
    </submittedName>
</protein>
<name>A0A5J4R1X9_9ZZZZ</name>
<accession>A0A5J4R1X9</accession>
<proteinExistence type="predicted"/>
<gene>
    <name evidence="1" type="ORF">EZS27_023965</name>
</gene>
<evidence type="ECO:0000313" key="1">
    <source>
        <dbReference type="EMBL" id="KAA6327001.1"/>
    </source>
</evidence>
<dbReference type="EMBL" id="SNRY01002064">
    <property type="protein sequence ID" value="KAA6327001.1"/>
    <property type="molecule type" value="Genomic_DNA"/>
</dbReference>
<sequence length="37" mass="4505">MLTFTRKNSAKVNKYKIRENMCLFDIQNNKEKLSLER</sequence>